<dbReference type="SUPFAM" id="SSF56112">
    <property type="entry name" value="Protein kinase-like (PK-like)"/>
    <property type="match status" value="2"/>
</dbReference>
<dbReference type="Pfam" id="PF07714">
    <property type="entry name" value="PK_Tyr_Ser-Thr"/>
    <property type="match status" value="2"/>
</dbReference>
<evidence type="ECO:0000256" key="7">
    <source>
        <dbReference type="SAM" id="SignalP"/>
    </source>
</evidence>
<dbReference type="GO" id="GO:0004672">
    <property type="term" value="F:protein kinase activity"/>
    <property type="evidence" value="ECO:0000318"/>
    <property type="project" value="GO_Central"/>
</dbReference>
<dbReference type="PROSITE" id="PS50011">
    <property type="entry name" value="PROTEIN_KINASE_DOM"/>
    <property type="match status" value="2"/>
</dbReference>
<dbReference type="Gene3D" id="1.10.510.10">
    <property type="entry name" value="Transferase(Phosphotransferase) domain 1"/>
    <property type="match status" value="1"/>
</dbReference>
<gene>
    <name evidence="9" type="ORF">HannXRQ_Chr10g0295091</name>
</gene>
<dbReference type="EMBL" id="CM007899">
    <property type="protein sequence ID" value="OTG11104.1"/>
    <property type="molecule type" value="Genomic_DNA"/>
</dbReference>
<dbReference type="GO" id="GO:0004674">
    <property type="term" value="F:protein serine/threonine kinase activity"/>
    <property type="evidence" value="ECO:0007669"/>
    <property type="project" value="UniProtKB-KW"/>
</dbReference>
<dbReference type="SMART" id="SM00220">
    <property type="entry name" value="S_TKc"/>
    <property type="match status" value="1"/>
</dbReference>
<dbReference type="InterPro" id="IPR001245">
    <property type="entry name" value="Ser-Thr/Tyr_kinase_cat_dom"/>
</dbReference>
<evidence type="ECO:0000259" key="8">
    <source>
        <dbReference type="PROSITE" id="PS50011"/>
    </source>
</evidence>
<dbReference type="PANTHER" id="PTHR47989">
    <property type="entry name" value="OS01G0750732 PROTEIN"/>
    <property type="match status" value="1"/>
</dbReference>
<keyword evidence="10" id="KW-1185">Reference proteome</keyword>
<evidence type="ECO:0000313" key="10">
    <source>
        <dbReference type="Proteomes" id="UP000215914"/>
    </source>
</evidence>
<evidence type="ECO:0000313" key="9">
    <source>
        <dbReference type="EMBL" id="OTG11104.1"/>
    </source>
</evidence>
<evidence type="ECO:0000256" key="2">
    <source>
        <dbReference type="ARBA" id="ARBA00022679"/>
    </source>
</evidence>
<dbReference type="InterPro" id="IPR008271">
    <property type="entry name" value="Ser/Thr_kinase_AS"/>
</dbReference>
<sequence length="601" mass="66919">MVSSRGCFLMFQFLHSLLCISSVSFPDTSKPPVGNHDCSCLGNNLGPIDASSTPKSRKQEALTSVILILIMLNIIIYKLRELHETSLGKNKKPPSLSTEHLCRRFLLSEMQLATNSFDQSMIIGKGGFGKVYRGVIDDAIEFWTEIKMLSRFRHSNLVSLVGYCDEFDEMMLVYEYITGGNLAERLYKVKGSSQKSPVSWVDRLKICIGAARALDYLHTGTGVHQRIIHRDVKSSNILLDGNFTAKVADFGLSKISQTDQGCTHVSTDVKGSFGYFDPSYFLSRRLTRKSDVYSFGVVLLEVLCGRPAVDPSLGDHLGLVGWAQQFIKEGTSNHIVDPSLMGLTPCSRVKAQIMPNCLKAFVEITDKCLQTQPKNRPTMGEVVVALEAVLALQERGDALVVSGHYHNQNSYMKSGKIITLSRMLRNMFVVKSPVKPAMGDVEPQGKNKRQNKWCVPNKFSNKEDLLTESGDTFQVKVGDSGLKIFSLDALKMATKNFTDDRVVGEGAFGKVYKGWVEQETYVPSKIGFGIPIAVKKLDTDGYQGFEEWQTEVKLSGELNHPNVSRILGYCSQDMELLLVYEFMHKGSLENHILTRKLTSVS</sequence>
<keyword evidence="1" id="KW-0723">Serine/threonine-protein kinase</keyword>
<dbReference type="InterPro" id="IPR017441">
    <property type="entry name" value="Protein_kinase_ATP_BS"/>
</dbReference>
<evidence type="ECO:0000256" key="1">
    <source>
        <dbReference type="ARBA" id="ARBA00022527"/>
    </source>
</evidence>
<evidence type="ECO:0000256" key="3">
    <source>
        <dbReference type="ARBA" id="ARBA00022741"/>
    </source>
</evidence>
<feature type="chain" id="PRO_5012060924" evidence="7">
    <location>
        <begin position="20"/>
        <end position="601"/>
    </location>
</feature>
<organism evidence="9 10">
    <name type="scientific">Helianthus annuus</name>
    <name type="common">Common sunflower</name>
    <dbReference type="NCBI Taxonomy" id="4232"/>
    <lineage>
        <taxon>Eukaryota</taxon>
        <taxon>Viridiplantae</taxon>
        <taxon>Streptophyta</taxon>
        <taxon>Embryophyta</taxon>
        <taxon>Tracheophyta</taxon>
        <taxon>Spermatophyta</taxon>
        <taxon>Magnoliopsida</taxon>
        <taxon>eudicotyledons</taxon>
        <taxon>Gunneridae</taxon>
        <taxon>Pentapetalae</taxon>
        <taxon>asterids</taxon>
        <taxon>campanulids</taxon>
        <taxon>Asterales</taxon>
        <taxon>Asteraceae</taxon>
        <taxon>Asteroideae</taxon>
        <taxon>Heliantheae alliance</taxon>
        <taxon>Heliantheae</taxon>
        <taxon>Helianthus</taxon>
    </lineage>
</organism>
<feature type="domain" description="Protein kinase" evidence="8">
    <location>
        <begin position="497"/>
        <end position="601"/>
    </location>
</feature>
<dbReference type="OMA" id="INGCETG"/>
<protein>
    <submittedName>
        <fullName evidence="9">Putative serine/threonine/dual specificity protein kinase, catalytic domain-containing protein</fullName>
    </submittedName>
</protein>
<dbReference type="InParanoid" id="A0A251TJR4"/>
<dbReference type="Gene3D" id="3.30.200.20">
    <property type="entry name" value="Phosphorylase Kinase, domain 1"/>
    <property type="match status" value="3"/>
</dbReference>
<dbReference type="PROSITE" id="PS00107">
    <property type="entry name" value="PROTEIN_KINASE_ATP"/>
    <property type="match status" value="1"/>
</dbReference>
<feature type="binding site" evidence="6">
    <location>
        <position position="536"/>
    </location>
    <ligand>
        <name>ATP</name>
        <dbReference type="ChEBI" id="CHEBI:30616"/>
    </ligand>
</feature>
<name>A0A251TJR4_HELAN</name>
<dbReference type="AlphaFoldDB" id="A0A251TJR4"/>
<keyword evidence="3 6" id="KW-0547">Nucleotide-binding</keyword>
<keyword evidence="2" id="KW-0808">Transferase</keyword>
<dbReference type="GO" id="GO:0005524">
    <property type="term" value="F:ATP binding"/>
    <property type="evidence" value="ECO:0007669"/>
    <property type="project" value="UniProtKB-UniRule"/>
</dbReference>
<dbReference type="GO" id="GO:0005886">
    <property type="term" value="C:plasma membrane"/>
    <property type="evidence" value="ECO:0000318"/>
    <property type="project" value="GO_Central"/>
</dbReference>
<feature type="domain" description="Protein kinase" evidence="8">
    <location>
        <begin position="117"/>
        <end position="390"/>
    </location>
</feature>
<proteinExistence type="predicted"/>
<dbReference type="PANTHER" id="PTHR47989:SF62">
    <property type="entry name" value="OS05G0423500 PROTEIN"/>
    <property type="match status" value="1"/>
</dbReference>
<feature type="signal peptide" evidence="7">
    <location>
        <begin position="1"/>
        <end position="19"/>
    </location>
</feature>
<evidence type="ECO:0000256" key="4">
    <source>
        <dbReference type="ARBA" id="ARBA00022777"/>
    </source>
</evidence>
<keyword evidence="4 9" id="KW-0418">Kinase</keyword>
<dbReference type="Proteomes" id="UP000215914">
    <property type="component" value="Chromosome 10"/>
</dbReference>
<dbReference type="InterPro" id="IPR011009">
    <property type="entry name" value="Kinase-like_dom_sf"/>
</dbReference>
<keyword evidence="7" id="KW-0732">Signal</keyword>
<evidence type="ECO:0000256" key="5">
    <source>
        <dbReference type="ARBA" id="ARBA00022840"/>
    </source>
</evidence>
<dbReference type="PROSITE" id="PS00108">
    <property type="entry name" value="PROTEIN_KINASE_ST"/>
    <property type="match status" value="1"/>
</dbReference>
<accession>A0A251TJR4</accession>
<reference evidence="10" key="1">
    <citation type="journal article" date="2017" name="Nature">
        <title>The sunflower genome provides insights into oil metabolism, flowering and Asterid evolution.</title>
        <authorList>
            <person name="Badouin H."/>
            <person name="Gouzy J."/>
            <person name="Grassa C.J."/>
            <person name="Murat F."/>
            <person name="Staton S.E."/>
            <person name="Cottret L."/>
            <person name="Lelandais-Briere C."/>
            <person name="Owens G.L."/>
            <person name="Carrere S."/>
            <person name="Mayjonade B."/>
            <person name="Legrand L."/>
            <person name="Gill N."/>
            <person name="Kane N.C."/>
            <person name="Bowers J.E."/>
            <person name="Hubner S."/>
            <person name="Bellec A."/>
            <person name="Berard A."/>
            <person name="Berges H."/>
            <person name="Blanchet N."/>
            <person name="Boniface M.C."/>
            <person name="Brunel D."/>
            <person name="Catrice O."/>
            <person name="Chaidir N."/>
            <person name="Claudel C."/>
            <person name="Donnadieu C."/>
            <person name="Faraut T."/>
            <person name="Fievet G."/>
            <person name="Helmstetter N."/>
            <person name="King M."/>
            <person name="Knapp S.J."/>
            <person name="Lai Z."/>
            <person name="Le Paslier M.C."/>
            <person name="Lippi Y."/>
            <person name="Lorenzon L."/>
            <person name="Mandel J.R."/>
            <person name="Marage G."/>
            <person name="Marchand G."/>
            <person name="Marquand E."/>
            <person name="Bret-Mestries E."/>
            <person name="Morien E."/>
            <person name="Nambeesan S."/>
            <person name="Nguyen T."/>
            <person name="Pegot-Espagnet P."/>
            <person name="Pouilly N."/>
            <person name="Raftis F."/>
            <person name="Sallet E."/>
            <person name="Schiex T."/>
            <person name="Thomas J."/>
            <person name="Vandecasteele C."/>
            <person name="Vares D."/>
            <person name="Vear F."/>
            <person name="Vautrin S."/>
            <person name="Crespi M."/>
            <person name="Mangin B."/>
            <person name="Burke J.M."/>
            <person name="Salse J."/>
            <person name="Munos S."/>
            <person name="Vincourt P."/>
            <person name="Rieseberg L.H."/>
            <person name="Langlade N.B."/>
        </authorList>
    </citation>
    <scope>NUCLEOTIDE SEQUENCE [LARGE SCALE GENOMIC DNA]</scope>
    <source>
        <strain evidence="10">cv. SF193</strain>
    </source>
</reference>
<keyword evidence="5 6" id="KW-0067">ATP-binding</keyword>
<evidence type="ECO:0000256" key="6">
    <source>
        <dbReference type="PROSITE-ProRule" id="PRU10141"/>
    </source>
</evidence>
<dbReference type="InterPro" id="IPR000719">
    <property type="entry name" value="Prot_kinase_dom"/>
</dbReference>
<dbReference type="FunFam" id="3.30.200.20:FF:000039">
    <property type="entry name" value="receptor-like protein kinase FERONIA"/>
    <property type="match status" value="1"/>
</dbReference>